<evidence type="ECO:0000313" key="1">
    <source>
        <dbReference type="EMBL" id="CAF3726076.1"/>
    </source>
</evidence>
<comment type="caution">
    <text evidence="2">The sequence shown here is derived from an EMBL/GenBank/DDBJ whole genome shotgun (WGS) entry which is preliminary data.</text>
</comment>
<proteinExistence type="predicted"/>
<gene>
    <name evidence="1" type="ORF">FME351_LOCUS29378</name>
    <name evidence="2" type="ORF">TSG867_LOCUS27365</name>
</gene>
<dbReference type="AlphaFoldDB" id="A0A821BK12"/>
<evidence type="ECO:0000313" key="2">
    <source>
        <dbReference type="EMBL" id="CAF4593501.1"/>
    </source>
</evidence>
<dbReference type="EMBL" id="CAJOBQ010003095">
    <property type="protein sequence ID" value="CAF4593501.1"/>
    <property type="molecule type" value="Genomic_DNA"/>
</dbReference>
<protein>
    <submittedName>
        <fullName evidence="2">Uncharacterized protein</fullName>
    </submittedName>
</protein>
<dbReference type="Proteomes" id="UP000663869">
    <property type="component" value="Unassembled WGS sequence"/>
</dbReference>
<sequence length="102" mass="11648">MSISPNSSFDENENLSFITSNKGHPLLVMNEQLYKCNKKTARKNIEFVLLVDAQMVVYMDENDVYLYGGKCDHHHQSNLLTDLSLVVGAKKKHIETKFTAEE</sequence>
<evidence type="ECO:0000313" key="3">
    <source>
        <dbReference type="Proteomes" id="UP000663862"/>
    </source>
</evidence>
<reference evidence="2" key="1">
    <citation type="submission" date="2021-02" db="EMBL/GenBank/DDBJ databases">
        <authorList>
            <person name="Nowell W R."/>
        </authorList>
    </citation>
    <scope>NUCLEOTIDE SEQUENCE</scope>
</reference>
<name>A0A821BK12_9BILA</name>
<dbReference type="EMBL" id="CAJNYU010004113">
    <property type="protein sequence ID" value="CAF3726076.1"/>
    <property type="molecule type" value="Genomic_DNA"/>
</dbReference>
<organism evidence="2 3">
    <name type="scientific">Rotaria socialis</name>
    <dbReference type="NCBI Taxonomy" id="392032"/>
    <lineage>
        <taxon>Eukaryota</taxon>
        <taxon>Metazoa</taxon>
        <taxon>Spiralia</taxon>
        <taxon>Gnathifera</taxon>
        <taxon>Rotifera</taxon>
        <taxon>Eurotatoria</taxon>
        <taxon>Bdelloidea</taxon>
        <taxon>Philodinida</taxon>
        <taxon>Philodinidae</taxon>
        <taxon>Rotaria</taxon>
    </lineage>
</organism>
<dbReference type="Proteomes" id="UP000663862">
    <property type="component" value="Unassembled WGS sequence"/>
</dbReference>
<accession>A0A821BK12</accession>